<dbReference type="Pfam" id="PF16013">
    <property type="entry name" value="DUF4781"/>
    <property type="match status" value="1"/>
</dbReference>
<protein>
    <recommendedName>
        <fullName evidence="3">DUF4781 domain-containing protein</fullName>
    </recommendedName>
</protein>
<feature type="transmembrane region" description="Helical" evidence="1">
    <location>
        <begin position="144"/>
        <end position="162"/>
    </location>
</feature>
<evidence type="ECO:0000256" key="2">
    <source>
        <dbReference type="SAM" id="SignalP"/>
    </source>
</evidence>
<keyword evidence="1" id="KW-0472">Membrane</keyword>
<evidence type="ECO:0000256" key="1">
    <source>
        <dbReference type="SAM" id="Phobius"/>
    </source>
</evidence>
<dbReference type="Proteomes" id="UP001432027">
    <property type="component" value="Unassembled WGS sequence"/>
</dbReference>
<organism evidence="4 5">
    <name type="scientific">Pristionchus entomophagus</name>
    <dbReference type="NCBI Taxonomy" id="358040"/>
    <lineage>
        <taxon>Eukaryota</taxon>
        <taxon>Metazoa</taxon>
        <taxon>Ecdysozoa</taxon>
        <taxon>Nematoda</taxon>
        <taxon>Chromadorea</taxon>
        <taxon>Rhabditida</taxon>
        <taxon>Rhabditina</taxon>
        <taxon>Diplogasteromorpha</taxon>
        <taxon>Diplogasteroidea</taxon>
        <taxon>Neodiplogasteridae</taxon>
        <taxon>Pristionchus</taxon>
    </lineage>
</organism>
<gene>
    <name evidence="4" type="ORF">PENTCL1PPCAC_8821</name>
</gene>
<keyword evidence="5" id="KW-1185">Reference proteome</keyword>
<reference evidence="4" key="1">
    <citation type="submission" date="2023-10" db="EMBL/GenBank/DDBJ databases">
        <title>Genome assembly of Pristionchus species.</title>
        <authorList>
            <person name="Yoshida K."/>
            <person name="Sommer R.J."/>
        </authorList>
    </citation>
    <scope>NUCLEOTIDE SEQUENCE</scope>
    <source>
        <strain evidence="4">RS0144</strain>
    </source>
</reference>
<keyword evidence="1" id="KW-0812">Transmembrane</keyword>
<feature type="transmembrane region" description="Helical" evidence="1">
    <location>
        <begin position="214"/>
        <end position="235"/>
    </location>
</feature>
<feature type="signal peptide" evidence="2">
    <location>
        <begin position="1"/>
        <end position="29"/>
    </location>
</feature>
<feature type="chain" id="PRO_5043540262" description="DUF4781 domain-containing protein" evidence="2">
    <location>
        <begin position="30"/>
        <end position="281"/>
    </location>
</feature>
<keyword evidence="2" id="KW-0732">Signal</keyword>
<proteinExistence type="predicted"/>
<evidence type="ECO:0000313" key="5">
    <source>
        <dbReference type="Proteomes" id="UP001432027"/>
    </source>
</evidence>
<evidence type="ECO:0000259" key="3">
    <source>
        <dbReference type="Pfam" id="PF16013"/>
    </source>
</evidence>
<feature type="transmembrane region" description="Helical" evidence="1">
    <location>
        <begin position="183"/>
        <end position="202"/>
    </location>
</feature>
<dbReference type="EMBL" id="BTSX01000002">
    <property type="protein sequence ID" value="GMS86646.1"/>
    <property type="molecule type" value="Genomic_DNA"/>
</dbReference>
<keyword evidence="1" id="KW-1133">Transmembrane helix</keyword>
<dbReference type="AlphaFoldDB" id="A0AAV5T4Q4"/>
<feature type="transmembrane region" description="Helical" evidence="1">
    <location>
        <begin position="105"/>
        <end position="124"/>
    </location>
</feature>
<accession>A0AAV5T4Q4</accession>
<comment type="caution">
    <text evidence="4">The sequence shown here is derived from an EMBL/GenBank/DDBJ whole genome shotgun (WGS) entry which is preliminary data.</text>
</comment>
<sequence length="281" mass="31325">MVVLEGVLAERLIIFFRLLLESLSWPSRSVPPASACHMGGIWSRSWNRPGAKHWTDRCRRPQKDYTDGNDGAQFDRMDGGEEKKILQRESPACNLSSHGEAMVDIIVIVIGIAGTKGTMLAYFPDNHPISGINELMEAIVHDCRVFAGCVASFAVTYLWGVVRSLHRLNDKRKHGESLTDVDSLSLWLTCASSSAGIIQLYLRLHSSPSNAHEIMLNISFVLHFCTLASGTINIVQKISSQTKRRSLTTLDIFKFSSAAIVFSNFLFMIRYASPLPTFLTY</sequence>
<feature type="domain" description="DUF4781" evidence="3">
    <location>
        <begin position="78"/>
        <end position="273"/>
    </location>
</feature>
<feature type="transmembrane region" description="Helical" evidence="1">
    <location>
        <begin position="255"/>
        <end position="273"/>
    </location>
</feature>
<dbReference type="InterPro" id="IPR031962">
    <property type="entry name" value="DUF4781"/>
</dbReference>
<name>A0AAV5T4Q4_9BILA</name>
<evidence type="ECO:0000313" key="4">
    <source>
        <dbReference type="EMBL" id="GMS86646.1"/>
    </source>
</evidence>